<dbReference type="SUPFAM" id="SSF53254">
    <property type="entry name" value="Phosphoglycerate mutase-like"/>
    <property type="match status" value="1"/>
</dbReference>
<protein>
    <recommendedName>
        <fullName evidence="15">Inositol hexakisphosphate and diphosphoinositol-pentakisphosphate kinase</fullName>
        <ecNumber evidence="15">2.7.4.24</ecNumber>
    </recommendedName>
</protein>
<dbReference type="GO" id="GO:0032958">
    <property type="term" value="P:inositol phosphate biosynthetic process"/>
    <property type="evidence" value="ECO:0007669"/>
    <property type="project" value="TreeGrafter"/>
</dbReference>
<evidence type="ECO:0000256" key="16">
    <source>
        <dbReference type="SAM" id="MobiDB-lite"/>
    </source>
</evidence>
<dbReference type="EC" id="2.7.4.24" evidence="15"/>
<dbReference type="Pfam" id="PF00328">
    <property type="entry name" value="His_Phos_2"/>
    <property type="match status" value="1"/>
</dbReference>
<dbReference type="Ensembl" id="ENSCCRT00000040548.2">
    <property type="protein sequence ID" value="ENSCCRP00000037423.2"/>
    <property type="gene ID" value="ENSCCRG00000051335.2"/>
</dbReference>
<evidence type="ECO:0000313" key="18">
    <source>
        <dbReference type="Ensembl" id="ENSCCRP00000037423.2"/>
    </source>
</evidence>
<evidence type="ECO:0000313" key="19">
    <source>
        <dbReference type="Proteomes" id="UP001108240"/>
    </source>
</evidence>
<feature type="compositionally biased region" description="Polar residues" evidence="16">
    <location>
        <begin position="1158"/>
        <end position="1172"/>
    </location>
</feature>
<reference evidence="18" key="1">
    <citation type="submission" date="2025-08" db="UniProtKB">
        <authorList>
            <consortium name="Ensembl"/>
        </authorList>
    </citation>
    <scope>IDENTIFICATION</scope>
</reference>
<keyword evidence="7 15" id="KW-0808">Transferase</keyword>
<dbReference type="Proteomes" id="UP001108240">
    <property type="component" value="Unplaced"/>
</dbReference>
<keyword evidence="19" id="KW-1185">Reference proteome</keyword>
<evidence type="ECO:0000256" key="3">
    <source>
        <dbReference type="ARBA" id="ARBA00005609"/>
    </source>
</evidence>
<evidence type="ECO:0000256" key="9">
    <source>
        <dbReference type="ARBA" id="ARBA00022777"/>
    </source>
</evidence>
<dbReference type="GO" id="GO:0006020">
    <property type="term" value="P:inositol metabolic process"/>
    <property type="evidence" value="ECO:0007669"/>
    <property type="project" value="TreeGrafter"/>
</dbReference>
<reference evidence="18" key="2">
    <citation type="submission" date="2025-09" db="UniProtKB">
        <authorList>
            <consortium name="Ensembl"/>
        </authorList>
    </citation>
    <scope>IDENTIFICATION</scope>
</reference>
<comment type="subcellular location">
    <subcellularLocation>
        <location evidence="1">Cell membrane</location>
    </subcellularLocation>
    <subcellularLocation>
        <location evidence="2 15">Cytoplasm</location>
        <location evidence="2 15">Cytosol</location>
    </subcellularLocation>
</comment>
<dbReference type="FunFam" id="3.40.50.11950:FF:000003">
    <property type="entry name" value="Inositol hexakisphosphate and diphosphoinositol-pentakisphosphate kinase"/>
    <property type="match status" value="1"/>
</dbReference>
<dbReference type="InterPro" id="IPR033379">
    <property type="entry name" value="Acid_Pase_AS"/>
</dbReference>
<dbReference type="GO" id="GO:0005524">
    <property type="term" value="F:ATP binding"/>
    <property type="evidence" value="ECO:0007669"/>
    <property type="project" value="UniProtKB-KW"/>
</dbReference>
<dbReference type="FunFam" id="3.40.50.11950:FF:000001">
    <property type="entry name" value="Inositol hexakisphosphate and diphosphoinositol-pentakisphosphate kinase"/>
    <property type="match status" value="1"/>
</dbReference>
<dbReference type="PROSITE" id="PS00616">
    <property type="entry name" value="HIS_ACID_PHOSPHAT_1"/>
    <property type="match status" value="1"/>
</dbReference>
<comment type="similarity">
    <text evidence="3 15">Belongs to the histidine acid phosphatase family. VIP1 subfamily.</text>
</comment>
<dbReference type="GO" id="GO:0005829">
    <property type="term" value="C:cytosol"/>
    <property type="evidence" value="ECO:0007669"/>
    <property type="project" value="UniProtKB-SubCell"/>
</dbReference>
<dbReference type="GeneTree" id="ENSGT00390000009048"/>
<keyword evidence="6" id="KW-0597">Phosphoprotein</keyword>
<feature type="compositionally biased region" description="Low complexity" evidence="16">
    <location>
        <begin position="1187"/>
        <end position="1201"/>
    </location>
</feature>
<dbReference type="GO" id="GO:0005886">
    <property type="term" value="C:plasma membrane"/>
    <property type="evidence" value="ECO:0007669"/>
    <property type="project" value="UniProtKB-SubCell"/>
</dbReference>
<evidence type="ECO:0000256" key="15">
    <source>
        <dbReference type="RuleBase" id="RU365032"/>
    </source>
</evidence>
<evidence type="ECO:0000256" key="5">
    <source>
        <dbReference type="ARBA" id="ARBA00022490"/>
    </source>
</evidence>
<comment type="catalytic activity">
    <reaction evidence="12">
        <text>5-diphospho-1D-myo-inositol 1,2,3,4,6-pentakisphosphate + ATP + H(+) = 1,5-bis(diphospho)-1D-myo-inositol 2,3,4,6-tetrakisphosphate + ADP</text>
        <dbReference type="Rhea" id="RHEA:10276"/>
        <dbReference type="ChEBI" id="CHEBI:15378"/>
        <dbReference type="ChEBI" id="CHEBI:30616"/>
        <dbReference type="ChEBI" id="CHEBI:58628"/>
        <dbReference type="ChEBI" id="CHEBI:77983"/>
        <dbReference type="ChEBI" id="CHEBI:456216"/>
        <dbReference type="EC" id="2.7.4.24"/>
    </reaction>
    <physiologicalReaction direction="left-to-right" evidence="12">
        <dbReference type="Rhea" id="RHEA:10277"/>
    </physiologicalReaction>
</comment>
<dbReference type="InterPro" id="IPR000560">
    <property type="entry name" value="His_Pase_clade-2"/>
</dbReference>
<feature type="compositionally biased region" description="Polar residues" evidence="16">
    <location>
        <begin position="1282"/>
        <end position="1292"/>
    </location>
</feature>
<dbReference type="Gene3D" id="3.40.50.11950">
    <property type="match status" value="1"/>
</dbReference>
<dbReference type="FunFam" id="3.30.470.20:FF:000003">
    <property type="entry name" value="Inositol hexakisphosphate and diphosphoinositol-pentakisphosphate kinase"/>
    <property type="match status" value="1"/>
</dbReference>
<evidence type="ECO:0000256" key="6">
    <source>
        <dbReference type="ARBA" id="ARBA00022553"/>
    </source>
</evidence>
<comment type="catalytic activity">
    <reaction evidence="13">
        <text>1D-myo-inositol hexakisphosphate + ATP = 1-diphospho-1D-myo-inositol 2,3,4,5,6-pentakisphosphate + ADP</text>
        <dbReference type="Rhea" id="RHEA:37459"/>
        <dbReference type="ChEBI" id="CHEBI:30616"/>
        <dbReference type="ChEBI" id="CHEBI:58130"/>
        <dbReference type="ChEBI" id="CHEBI:74946"/>
        <dbReference type="ChEBI" id="CHEBI:456216"/>
        <dbReference type="EC" id="2.7.4.24"/>
    </reaction>
    <physiologicalReaction direction="left-to-right" evidence="13">
        <dbReference type="Rhea" id="RHEA:37460"/>
    </physiologicalReaction>
</comment>
<keyword evidence="11" id="KW-0472">Membrane</keyword>
<evidence type="ECO:0000256" key="12">
    <source>
        <dbReference type="ARBA" id="ARBA00033696"/>
    </source>
</evidence>
<dbReference type="Pfam" id="PF18086">
    <property type="entry name" value="PPIP5K2_N"/>
    <property type="match status" value="1"/>
</dbReference>
<dbReference type="CDD" id="cd07061">
    <property type="entry name" value="HP_HAP_like"/>
    <property type="match status" value="1"/>
</dbReference>
<feature type="region of interest" description="Disordered" evidence="16">
    <location>
        <begin position="1278"/>
        <end position="1334"/>
    </location>
</feature>
<evidence type="ECO:0000256" key="4">
    <source>
        <dbReference type="ARBA" id="ARBA00022475"/>
    </source>
</evidence>
<dbReference type="PANTHER" id="PTHR12750">
    <property type="entry name" value="DIPHOSPHOINOSITOL PENTAKISPHOSPHATE KINASE"/>
    <property type="match status" value="1"/>
</dbReference>
<dbReference type="Gene3D" id="3.30.470.20">
    <property type="entry name" value="ATP-grasp fold, B domain"/>
    <property type="match status" value="1"/>
</dbReference>
<dbReference type="GO" id="GO:0000828">
    <property type="term" value="F:inositol hexakisphosphate kinase activity"/>
    <property type="evidence" value="ECO:0007669"/>
    <property type="project" value="TreeGrafter"/>
</dbReference>
<evidence type="ECO:0000256" key="7">
    <source>
        <dbReference type="ARBA" id="ARBA00022679"/>
    </source>
</evidence>
<keyword evidence="4" id="KW-1003">Cell membrane</keyword>
<dbReference type="InterPro" id="IPR040557">
    <property type="entry name" value="VIP1_N"/>
</dbReference>
<evidence type="ECO:0000256" key="8">
    <source>
        <dbReference type="ARBA" id="ARBA00022741"/>
    </source>
</evidence>
<keyword evidence="10 15" id="KW-0067">ATP-binding</keyword>
<feature type="region of interest" description="Disordered" evidence="16">
    <location>
        <begin position="919"/>
        <end position="982"/>
    </location>
</feature>
<evidence type="ECO:0000256" key="14">
    <source>
        <dbReference type="ARBA" id="ARBA00037056"/>
    </source>
</evidence>
<name>A0A8C1HB59_CYPCA</name>
<keyword evidence="8 15" id="KW-0547">Nucleotide-binding</keyword>
<accession>A0A8C1HB59</accession>
<evidence type="ECO:0000256" key="2">
    <source>
        <dbReference type="ARBA" id="ARBA00004514"/>
    </source>
</evidence>
<comment type="function">
    <text evidence="15">Bifunctional inositol kinase that acts in concert with the IP6K kinases to synthesize the diphosphate group-containing inositol pyrophosphates diphosphoinositol pentakisphosphate, PP-InsP5, and bis-diphosphoinositol tetrakisphosphate, (PP)2-InsP4. PP-InsP5 and (PP)2-InsP4, also respectively called InsP7 and InsP8, may regulate a variety of cellular processes, including apoptosis, vesicle trafficking, cytoskeletal dynamics, and exocytosis. Phosphorylates inositol hexakisphosphate (InsP6).</text>
</comment>
<feature type="compositionally biased region" description="Low complexity" evidence="16">
    <location>
        <begin position="1135"/>
        <end position="1157"/>
    </location>
</feature>
<sequence>MSEPSSPGESQCGAPRFFVGCAEDESEGLDDCASMRTDMELYEDDLEDDSPPERQIMVGICCMMKKSKSKPMTQILERLCKFEYITVVIFPEDVILSEPVEKWPLCDCLISFHSKGFPLDKAVSYAKLRNPLLINDLNMQYYIQDRREVYRILQEEGIDLPRYAVLNRDPDKPDECNLVEGEDQVEVNGEVFLKPFVEKPVSAEDHNVYIYYPTSAGGGSQRLFRKIGSRSSVYSPESSVRKTGSYIYEEFMPTDGTDVKVYTVGPDYAHAEARKSPALDGKVERDSEGKEIRYPVMLTAMEKLVARKVCLAFKQTVCGFDLLRANGHSYVCDVNGFSFVKNSMKYYDDCAKILGNIVMRELAPQFQIPWSIPTEAEDIPIVPTTSGTMMELRCVIAVIRHGDRTPKQKMKMEVRNPMFFELFEKYGGYKTGKLKLKKPKQLQEVLDITRTLLADIGQHTDCEIEEKSSKLEQLKTVLEMYGHFSGINRKVQLTYLPHGQPKTSSEEEDTRKEGASILLVLKWGGELTPAGRVQAEELGRAFRCMYPGGQGDYAGFPGCGLLRLHSTYRHDLKIYASDEGRVQMTAAAFAKGLLALEGELTPILVQMVKSANMNGLLDNDIESLSGCQQRVKARLHEIMQKDEIFTEEDFDRLAPTCSSSLVNSMKAVENPVSTCDQVYTLVQSLTSQIRKRLEDPKSADLQLYHSETLEMMLQRWTKLERDFRMKSGRYDISKIPDIYDCVKYDLQHNSSLGLEDTYELFKLSRALANIVIPQEYGINKVEKLDIAYAYCLPLVKKIQLDLQRTHEDESVNKLHPLYSRGVLSPGRHVRTRLYFTSESHVHSLLSIFRYGGLLDEEKDQQWKRAMDYLSAVSELNYMTQIVIMLYEDNKKDPSSEERFHVELHFSPGVKVSEEESAPMGFGFRPASAENDQKQTDPGSLENLIQDEPDRALPLSEAIGTQRKSPLIRNRKTGSMEVLSESSSSKGGSYRLFPSCSRQSPEMKQSGLGSQCAGLFSTNVLGGSSSAPNLQDYARTHRKKFSSGSLTYKDGFEGCSMVPSIYPLETLHNSLSLKQVNEFLTTMCENAGDSHSRTTRALSAMFESQNQPTGDSYIPHRVLSSSVSLRQRSDRPPWYSSGPSSTVSSAGPSSPTTADTSPRFSFSEKTTLTPQSSEEIHPAPHNNIHCASSTSVLSSTETSLPSEDPHPSIPSPILERPGEIAVDGTDSAGQCLTESPCCDETPSPAPAEPCAPCSHLADSPPTESFCGLPGSLPVLLELRESSSEAGSSAQTPLTPEEPDEFFDTHETVDVWRGSTGTLPHPGTPLEVGAPHVPEP</sequence>
<keyword evidence="9 15" id="KW-0418">Kinase</keyword>
<dbReference type="SUPFAM" id="SSF56059">
    <property type="entry name" value="Glutathione synthetase ATP-binding domain-like"/>
    <property type="match status" value="1"/>
</dbReference>
<dbReference type="Gene3D" id="3.40.50.1240">
    <property type="entry name" value="Phosphoglycerate mutase-like"/>
    <property type="match status" value="1"/>
</dbReference>
<evidence type="ECO:0000256" key="1">
    <source>
        <dbReference type="ARBA" id="ARBA00004236"/>
    </source>
</evidence>
<proteinExistence type="inferred from homology"/>
<dbReference type="GO" id="GO:0033857">
    <property type="term" value="F:5-diphosphoinositol pentakisphosphate 1-kinase activity"/>
    <property type="evidence" value="ECO:0007669"/>
    <property type="project" value="TreeGrafter"/>
</dbReference>
<dbReference type="InterPro" id="IPR037446">
    <property type="entry name" value="His_Pase_VIP1"/>
</dbReference>
<feature type="domain" description="VIP1 N-terminal" evidence="17">
    <location>
        <begin position="56"/>
        <end position="145"/>
    </location>
</feature>
<dbReference type="PANTHER" id="PTHR12750:SF11">
    <property type="entry name" value="INOSITOL HEXAKISPHOSPHATE AND DIPHOSPHOINOSITOL-PENTAKISPHOSPHATE KINASE 1"/>
    <property type="match status" value="1"/>
</dbReference>
<evidence type="ECO:0000259" key="17">
    <source>
        <dbReference type="Pfam" id="PF18086"/>
    </source>
</evidence>
<dbReference type="InterPro" id="IPR029033">
    <property type="entry name" value="His_PPase_superfam"/>
</dbReference>
<evidence type="ECO:0000256" key="11">
    <source>
        <dbReference type="ARBA" id="ARBA00023136"/>
    </source>
</evidence>
<comment type="function">
    <text evidence="14">Bifunctional inositol kinase that acts in concert with the IP6K kinases IP6K1, IP6K2 and IP6K3 to synthesize the diphosphate group-containing inositol pyrophosphates diphosphoinositol pentakisphosphate, PP-InsP5, and bis-diphosphoinositol tetrakisphosphate, (PP)2-InsP4. PP-InsP5 and (PP)2-InsP4, also respectively called InsP7 and InsP8, regulate a variety of cellular processes, including apoptosis, vesicle trafficking, cytoskeletal dynamics, exocytosis, insulin signaling and neutrophil activation. Phosphorylates inositol hexakisphosphate (InsP6) at position 1 to produce PP-InsP5 which is in turn phosphorylated by IP6Ks to produce (PP)2-InsP4. Alternatively, phosphorylates PP-InsP5 at position 1, produced by IP6Ks from InsP6, to produce (PP)2-InsP4. Activated when cells are exposed to hyperosmotic stress.</text>
</comment>
<evidence type="ECO:0000256" key="13">
    <source>
        <dbReference type="ARBA" id="ARBA00034629"/>
    </source>
</evidence>
<evidence type="ECO:0000256" key="10">
    <source>
        <dbReference type="ARBA" id="ARBA00022840"/>
    </source>
</evidence>
<keyword evidence="5 15" id="KW-0963">Cytoplasm</keyword>
<organism evidence="18 19">
    <name type="scientific">Cyprinus carpio carpio</name>
    <dbReference type="NCBI Taxonomy" id="630221"/>
    <lineage>
        <taxon>Eukaryota</taxon>
        <taxon>Metazoa</taxon>
        <taxon>Chordata</taxon>
        <taxon>Craniata</taxon>
        <taxon>Vertebrata</taxon>
        <taxon>Euteleostomi</taxon>
        <taxon>Actinopterygii</taxon>
        <taxon>Neopterygii</taxon>
        <taxon>Teleostei</taxon>
        <taxon>Ostariophysi</taxon>
        <taxon>Cypriniformes</taxon>
        <taxon>Cyprinidae</taxon>
        <taxon>Cyprininae</taxon>
        <taxon>Cyprinus</taxon>
    </lineage>
</organism>
<feature type="region of interest" description="Disordered" evidence="16">
    <location>
        <begin position="1121"/>
        <end position="1263"/>
    </location>
</feature>